<evidence type="ECO:0000313" key="1">
    <source>
        <dbReference type="EMBL" id="EDW38780.1"/>
    </source>
</evidence>
<keyword evidence="2" id="KW-1185">Reference proteome</keyword>
<accession>B4HBK2</accession>
<protein>
    <submittedName>
        <fullName evidence="1">GL16226</fullName>
    </submittedName>
</protein>
<name>B4HBK2_DROPE</name>
<gene>
    <name evidence="1" type="primary">Dper\GL16226</name>
    <name evidence="1" type="ORF">Dper_GL16226</name>
</gene>
<evidence type="ECO:0000313" key="2">
    <source>
        <dbReference type="Proteomes" id="UP000008744"/>
    </source>
</evidence>
<dbReference type="HOGENOM" id="CLU_2471436_0_0_1"/>
<proteinExistence type="predicted"/>
<reference evidence="1 2" key="1">
    <citation type="journal article" date="2007" name="Nature">
        <title>Evolution of genes and genomes on the Drosophila phylogeny.</title>
        <authorList>
            <consortium name="Drosophila 12 Genomes Consortium"/>
            <person name="Clark A.G."/>
            <person name="Eisen M.B."/>
            <person name="Smith D.R."/>
            <person name="Bergman C.M."/>
            <person name="Oliver B."/>
            <person name="Markow T.A."/>
            <person name="Kaufman T.C."/>
            <person name="Kellis M."/>
            <person name="Gelbart W."/>
            <person name="Iyer V.N."/>
            <person name="Pollard D.A."/>
            <person name="Sackton T.B."/>
            <person name="Larracuente A.M."/>
            <person name="Singh N.D."/>
            <person name="Abad J.P."/>
            <person name="Abt D.N."/>
            <person name="Adryan B."/>
            <person name="Aguade M."/>
            <person name="Akashi H."/>
            <person name="Anderson W.W."/>
            <person name="Aquadro C.F."/>
            <person name="Ardell D.H."/>
            <person name="Arguello R."/>
            <person name="Artieri C.G."/>
            <person name="Barbash D.A."/>
            <person name="Barker D."/>
            <person name="Barsanti P."/>
            <person name="Batterham P."/>
            <person name="Batzoglou S."/>
            <person name="Begun D."/>
            <person name="Bhutkar A."/>
            <person name="Blanco E."/>
            <person name="Bosak S.A."/>
            <person name="Bradley R.K."/>
            <person name="Brand A.D."/>
            <person name="Brent M.R."/>
            <person name="Brooks A.N."/>
            <person name="Brown R.H."/>
            <person name="Butlin R.K."/>
            <person name="Caggese C."/>
            <person name="Calvi B.R."/>
            <person name="Bernardo de Carvalho A."/>
            <person name="Caspi A."/>
            <person name="Castrezana S."/>
            <person name="Celniker S.E."/>
            <person name="Chang J.L."/>
            <person name="Chapple C."/>
            <person name="Chatterji S."/>
            <person name="Chinwalla A."/>
            <person name="Civetta A."/>
            <person name="Clifton S.W."/>
            <person name="Comeron J.M."/>
            <person name="Costello J.C."/>
            <person name="Coyne J.A."/>
            <person name="Daub J."/>
            <person name="David R.G."/>
            <person name="Delcher A.L."/>
            <person name="Delehaunty K."/>
            <person name="Do C.B."/>
            <person name="Ebling H."/>
            <person name="Edwards K."/>
            <person name="Eickbush T."/>
            <person name="Evans J.D."/>
            <person name="Filipski A."/>
            <person name="Findeiss S."/>
            <person name="Freyhult E."/>
            <person name="Fulton L."/>
            <person name="Fulton R."/>
            <person name="Garcia A.C."/>
            <person name="Gardiner A."/>
            <person name="Garfield D.A."/>
            <person name="Garvin B.E."/>
            <person name="Gibson G."/>
            <person name="Gilbert D."/>
            <person name="Gnerre S."/>
            <person name="Godfrey J."/>
            <person name="Good R."/>
            <person name="Gotea V."/>
            <person name="Gravely B."/>
            <person name="Greenberg A.J."/>
            <person name="Griffiths-Jones S."/>
            <person name="Gross S."/>
            <person name="Guigo R."/>
            <person name="Gustafson E.A."/>
            <person name="Haerty W."/>
            <person name="Hahn M.W."/>
            <person name="Halligan D.L."/>
            <person name="Halpern A.L."/>
            <person name="Halter G.M."/>
            <person name="Han M.V."/>
            <person name="Heger A."/>
            <person name="Hillier L."/>
            <person name="Hinrichs A.S."/>
            <person name="Holmes I."/>
            <person name="Hoskins R.A."/>
            <person name="Hubisz M.J."/>
            <person name="Hultmark D."/>
            <person name="Huntley M.A."/>
            <person name="Jaffe D.B."/>
            <person name="Jagadeeshan S."/>
            <person name="Jeck W.R."/>
            <person name="Johnson J."/>
            <person name="Jones C.D."/>
            <person name="Jordan W.C."/>
            <person name="Karpen G.H."/>
            <person name="Kataoka E."/>
            <person name="Keightley P.D."/>
            <person name="Kheradpour P."/>
            <person name="Kirkness E.F."/>
            <person name="Koerich L.B."/>
            <person name="Kristiansen K."/>
            <person name="Kudrna D."/>
            <person name="Kulathinal R.J."/>
            <person name="Kumar S."/>
            <person name="Kwok R."/>
            <person name="Lander E."/>
            <person name="Langley C.H."/>
            <person name="Lapoint R."/>
            <person name="Lazzaro B.P."/>
            <person name="Lee S.J."/>
            <person name="Levesque L."/>
            <person name="Li R."/>
            <person name="Lin C.F."/>
            <person name="Lin M.F."/>
            <person name="Lindblad-Toh K."/>
            <person name="Llopart A."/>
            <person name="Long M."/>
            <person name="Low L."/>
            <person name="Lozovsky E."/>
            <person name="Lu J."/>
            <person name="Luo M."/>
            <person name="Machado C.A."/>
            <person name="Makalowski W."/>
            <person name="Marzo M."/>
            <person name="Matsuda M."/>
            <person name="Matzkin L."/>
            <person name="McAllister B."/>
            <person name="McBride C.S."/>
            <person name="McKernan B."/>
            <person name="McKernan K."/>
            <person name="Mendez-Lago M."/>
            <person name="Minx P."/>
            <person name="Mollenhauer M.U."/>
            <person name="Montooth K."/>
            <person name="Mount S.M."/>
            <person name="Mu X."/>
            <person name="Myers E."/>
            <person name="Negre B."/>
            <person name="Newfeld S."/>
            <person name="Nielsen R."/>
            <person name="Noor M.A."/>
            <person name="O'Grady P."/>
            <person name="Pachter L."/>
            <person name="Papaceit M."/>
            <person name="Parisi M.J."/>
            <person name="Parisi M."/>
            <person name="Parts L."/>
            <person name="Pedersen J.S."/>
            <person name="Pesole G."/>
            <person name="Phillippy A.M."/>
            <person name="Ponting C.P."/>
            <person name="Pop M."/>
            <person name="Porcelli D."/>
            <person name="Powell J.R."/>
            <person name="Prohaska S."/>
            <person name="Pruitt K."/>
            <person name="Puig M."/>
            <person name="Quesneville H."/>
            <person name="Ram K.R."/>
            <person name="Rand D."/>
            <person name="Rasmussen M.D."/>
            <person name="Reed L.K."/>
            <person name="Reenan R."/>
            <person name="Reily A."/>
            <person name="Remington K.A."/>
            <person name="Rieger T.T."/>
            <person name="Ritchie M.G."/>
            <person name="Robin C."/>
            <person name="Rogers Y.H."/>
            <person name="Rohde C."/>
            <person name="Rozas J."/>
            <person name="Rubenfield M.J."/>
            <person name="Ruiz A."/>
            <person name="Russo S."/>
            <person name="Salzberg S.L."/>
            <person name="Sanchez-Gracia A."/>
            <person name="Saranga D.J."/>
            <person name="Sato H."/>
            <person name="Schaeffer S.W."/>
            <person name="Schatz M.C."/>
            <person name="Schlenke T."/>
            <person name="Schwartz R."/>
            <person name="Segarra C."/>
            <person name="Singh R.S."/>
            <person name="Sirot L."/>
            <person name="Sirota M."/>
            <person name="Sisneros N.B."/>
            <person name="Smith C.D."/>
            <person name="Smith T.F."/>
            <person name="Spieth J."/>
            <person name="Stage D.E."/>
            <person name="Stark A."/>
            <person name="Stephan W."/>
            <person name="Strausberg R.L."/>
            <person name="Strempel S."/>
            <person name="Sturgill D."/>
            <person name="Sutton G."/>
            <person name="Sutton G.G."/>
            <person name="Tao W."/>
            <person name="Teichmann S."/>
            <person name="Tobari Y.N."/>
            <person name="Tomimura Y."/>
            <person name="Tsolas J.M."/>
            <person name="Valente V.L."/>
            <person name="Venter E."/>
            <person name="Venter J.C."/>
            <person name="Vicario S."/>
            <person name="Vieira F.G."/>
            <person name="Vilella A.J."/>
            <person name="Villasante A."/>
            <person name="Walenz B."/>
            <person name="Wang J."/>
            <person name="Wasserman M."/>
            <person name="Watts T."/>
            <person name="Wilson D."/>
            <person name="Wilson R.K."/>
            <person name="Wing R.A."/>
            <person name="Wolfner M.F."/>
            <person name="Wong A."/>
            <person name="Wong G.K."/>
            <person name="Wu C.I."/>
            <person name="Wu G."/>
            <person name="Yamamoto D."/>
            <person name="Yang H.P."/>
            <person name="Yang S.P."/>
            <person name="Yorke J.A."/>
            <person name="Yoshida K."/>
            <person name="Zdobnov E."/>
            <person name="Zhang P."/>
            <person name="Zhang Y."/>
            <person name="Zimin A.V."/>
            <person name="Baldwin J."/>
            <person name="Abdouelleil A."/>
            <person name="Abdulkadir J."/>
            <person name="Abebe A."/>
            <person name="Abera B."/>
            <person name="Abreu J."/>
            <person name="Acer S.C."/>
            <person name="Aftuck L."/>
            <person name="Alexander A."/>
            <person name="An P."/>
            <person name="Anderson E."/>
            <person name="Anderson S."/>
            <person name="Arachi H."/>
            <person name="Azer M."/>
            <person name="Bachantsang P."/>
            <person name="Barry A."/>
            <person name="Bayul T."/>
            <person name="Berlin A."/>
            <person name="Bessette D."/>
            <person name="Bloom T."/>
            <person name="Blye J."/>
            <person name="Boguslavskiy L."/>
            <person name="Bonnet C."/>
            <person name="Boukhgalter B."/>
            <person name="Bourzgui I."/>
            <person name="Brown A."/>
            <person name="Cahill P."/>
            <person name="Channer S."/>
            <person name="Cheshatsang Y."/>
            <person name="Chuda L."/>
            <person name="Citroen M."/>
            <person name="Collymore A."/>
            <person name="Cooke P."/>
            <person name="Costello M."/>
            <person name="D'Aco K."/>
            <person name="Daza R."/>
            <person name="De Haan G."/>
            <person name="DeGray S."/>
            <person name="DeMaso C."/>
            <person name="Dhargay N."/>
            <person name="Dooley K."/>
            <person name="Dooley E."/>
            <person name="Doricent M."/>
            <person name="Dorje P."/>
            <person name="Dorjee K."/>
            <person name="Dupes A."/>
            <person name="Elong R."/>
            <person name="Falk J."/>
            <person name="Farina A."/>
            <person name="Faro S."/>
            <person name="Ferguson D."/>
            <person name="Fisher S."/>
            <person name="Foley C.D."/>
            <person name="Franke A."/>
            <person name="Friedrich D."/>
            <person name="Gadbois L."/>
            <person name="Gearin G."/>
            <person name="Gearin C.R."/>
            <person name="Giannoukos G."/>
            <person name="Goode T."/>
            <person name="Graham J."/>
            <person name="Grandbois E."/>
            <person name="Grewal S."/>
            <person name="Gyaltsen K."/>
            <person name="Hafez N."/>
            <person name="Hagos B."/>
            <person name="Hall J."/>
            <person name="Henson C."/>
            <person name="Hollinger A."/>
            <person name="Honan T."/>
            <person name="Huard M.D."/>
            <person name="Hughes L."/>
            <person name="Hurhula B."/>
            <person name="Husby M.E."/>
            <person name="Kamat A."/>
            <person name="Kanga B."/>
            <person name="Kashin S."/>
            <person name="Khazanovich D."/>
            <person name="Kisner P."/>
            <person name="Lance K."/>
            <person name="Lara M."/>
            <person name="Lee W."/>
            <person name="Lennon N."/>
            <person name="Letendre F."/>
            <person name="LeVine R."/>
            <person name="Lipovsky A."/>
            <person name="Liu X."/>
            <person name="Liu J."/>
            <person name="Liu S."/>
            <person name="Lokyitsang T."/>
            <person name="Lokyitsang Y."/>
            <person name="Lubonja R."/>
            <person name="Lui A."/>
            <person name="MacDonald P."/>
            <person name="Magnisalis V."/>
            <person name="Maru K."/>
            <person name="Matthews C."/>
            <person name="McCusker W."/>
            <person name="McDonough S."/>
            <person name="Mehta T."/>
            <person name="Meldrim J."/>
            <person name="Meneus L."/>
            <person name="Mihai O."/>
            <person name="Mihalev A."/>
            <person name="Mihova T."/>
            <person name="Mittelman R."/>
            <person name="Mlenga V."/>
            <person name="Montmayeur A."/>
            <person name="Mulrain L."/>
            <person name="Navidi A."/>
            <person name="Naylor J."/>
            <person name="Negash T."/>
            <person name="Nguyen T."/>
            <person name="Nguyen N."/>
            <person name="Nicol R."/>
            <person name="Norbu C."/>
            <person name="Norbu N."/>
            <person name="Novod N."/>
            <person name="O'Neill B."/>
            <person name="Osman S."/>
            <person name="Markiewicz E."/>
            <person name="Oyono O.L."/>
            <person name="Patti C."/>
            <person name="Phunkhang P."/>
            <person name="Pierre F."/>
            <person name="Priest M."/>
            <person name="Raghuraman S."/>
            <person name="Rege F."/>
            <person name="Reyes R."/>
            <person name="Rise C."/>
            <person name="Rogov P."/>
            <person name="Ross K."/>
            <person name="Ryan E."/>
            <person name="Settipalli S."/>
            <person name="Shea T."/>
            <person name="Sherpa N."/>
            <person name="Shi L."/>
            <person name="Shih D."/>
            <person name="Sparrow T."/>
            <person name="Spaulding J."/>
            <person name="Stalker J."/>
            <person name="Stange-Thomann N."/>
            <person name="Stavropoulos S."/>
            <person name="Stone C."/>
            <person name="Strader C."/>
            <person name="Tesfaye S."/>
            <person name="Thomson T."/>
            <person name="Thoulutsang Y."/>
            <person name="Thoulutsang D."/>
            <person name="Topham K."/>
            <person name="Topping I."/>
            <person name="Tsamla T."/>
            <person name="Vassiliev H."/>
            <person name="Vo A."/>
            <person name="Wangchuk T."/>
            <person name="Wangdi T."/>
            <person name="Weiand M."/>
            <person name="Wilkinson J."/>
            <person name="Wilson A."/>
            <person name="Yadav S."/>
            <person name="Young G."/>
            <person name="Yu Q."/>
            <person name="Zembek L."/>
            <person name="Zhong D."/>
            <person name="Zimmer A."/>
            <person name="Zwirko Z."/>
            <person name="Jaffe D.B."/>
            <person name="Alvarez P."/>
            <person name="Brockman W."/>
            <person name="Butler J."/>
            <person name="Chin C."/>
            <person name="Gnerre S."/>
            <person name="Grabherr M."/>
            <person name="Kleber M."/>
            <person name="Mauceli E."/>
            <person name="MacCallum I."/>
        </authorList>
    </citation>
    <scope>NUCLEOTIDE SEQUENCE [LARGE SCALE GENOMIC DNA]</scope>
    <source>
        <strain evidence="2">MSH-3 / Tucson 14011-0111.49</strain>
    </source>
</reference>
<dbReference type="EMBL" id="CH479257">
    <property type="protein sequence ID" value="EDW38780.1"/>
    <property type="molecule type" value="Genomic_DNA"/>
</dbReference>
<organism evidence="2">
    <name type="scientific">Drosophila persimilis</name>
    <name type="common">Fruit fly</name>
    <dbReference type="NCBI Taxonomy" id="7234"/>
    <lineage>
        <taxon>Eukaryota</taxon>
        <taxon>Metazoa</taxon>
        <taxon>Ecdysozoa</taxon>
        <taxon>Arthropoda</taxon>
        <taxon>Hexapoda</taxon>
        <taxon>Insecta</taxon>
        <taxon>Pterygota</taxon>
        <taxon>Neoptera</taxon>
        <taxon>Endopterygota</taxon>
        <taxon>Diptera</taxon>
        <taxon>Brachycera</taxon>
        <taxon>Muscomorpha</taxon>
        <taxon>Ephydroidea</taxon>
        <taxon>Drosophilidae</taxon>
        <taxon>Drosophila</taxon>
        <taxon>Sophophora</taxon>
    </lineage>
</organism>
<dbReference type="AlphaFoldDB" id="B4HBK2"/>
<dbReference type="Proteomes" id="UP000008744">
    <property type="component" value="Unassembled WGS sequence"/>
</dbReference>
<sequence>MYNDSQAHNIFTDGSKLDKLVFQAEVILIWEALNCLQSVAVMSARINICSDSIDELARSGGGGSGTTVLLLSSSQQKKATTLGLGLSK</sequence>